<comment type="similarity">
    <text evidence="2">Belongs to the SusD family.</text>
</comment>
<evidence type="ECO:0000259" key="7">
    <source>
        <dbReference type="Pfam" id="PF14322"/>
    </source>
</evidence>
<keyword evidence="9" id="KW-1185">Reference proteome</keyword>
<organism evidence="8 9">
    <name type="scientific">Chitinophaga jiangningensis</name>
    <dbReference type="NCBI Taxonomy" id="1419482"/>
    <lineage>
        <taxon>Bacteria</taxon>
        <taxon>Pseudomonadati</taxon>
        <taxon>Bacteroidota</taxon>
        <taxon>Chitinophagia</taxon>
        <taxon>Chitinophagales</taxon>
        <taxon>Chitinophagaceae</taxon>
        <taxon>Chitinophaga</taxon>
    </lineage>
</organism>
<dbReference type="SUPFAM" id="SSF48452">
    <property type="entry name" value="TPR-like"/>
    <property type="match status" value="1"/>
</dbReference>
<keyword evidence="5" id="KW-0998">Cell outer membrane</keyword>
<evidence type="ECO:0000256" key="1">
    <source>
        <dbReference type="ARBA" id="ARBA00004442"/>
    </source>
</evidence>
<dbReference type="EMBL" id="FRBL01000010">
    <property type="protein sequence ID" value="SHM73926.1"/>
    <property type="molecule type" value="Genomic_DNA"/>
</dbReference>
<proteinExistence type="inferred from homology"/>
<name>A0A1M7L718_9BACT</name>
<evidence type="ECO:0000256" key="5">
    <source>
        <dbReference type="ARBA" id="ARBA00023237"/>
    </source>
</evidence>
<dbReference type="OrthoDB" id="636214at2"/>
<dbReference type="GO" id="GO:0009279">
    <property type="term" value="C:cell outer membrane"/>
    <property type="evidence" value="ECO:0007669"/>
    <property type="project" value="UniProtKB-SubCell"/>
</dbReference>
<dbReference type="Pfam" id="PF14322">
    <property type="entry name" value="SusD-like_3"/>
    <property type="match status" value="1"/>
</dbReference>
<evidence type="ECO:0000313" key="8">
    <source>
        <dbReference type="EMBL" id="SHM73926.1"/>
    </source>
</evidence>
<reference evidence="8 9" key="1">
    <citation type="submission" date="2016-11" db="EMBL/GenBank/DDBJ databases">
        <authorList>
            <person name="Jaros S."/>
            <person name="Januszkiewicz K."/>
            <person name="Wedrychowicz H."/>
        </authorList>
    </citation>
    <scope>NUCLEOTIDE SEQUENCE [LARGE SCALE GENOMIC DNA]</scope>
    <source>
        <strain evidence="8 9">DSM 27406</strain>
    </source>
</reference>
<dbReference type="InterPro" id="IPR033985">
    <property type="entry name" value="SusD-like_N"/>
</dbReference>
<evidence type="ECO:0000256" key="2">
    <source>
        <dbReference type="ARBA" id="ARBA00006275"/>
    </source>
</evidence>
<evidence type="ECO:0000313" key="9">
    <source>
        <dbReference type="Proteomes" id="UP000184420"/>
    </source>
</evidence>
<evidence type="ECO:0000256" key="3">
    <source>
        <dbReference type="ARBA" id="ARBA00022729"/>
    </source>
</evidence>
<protein>
    <submittedName>
        <fullName evidence="8">Starch-binding associating with outer membrane</fullName>
    </submittedName>
</protein>
<gene>
    <name evidence="8" type="ORF">SAMN05444266_110178</name>
</gene>
<dbReference type="Pfam" id="PF07980">
    <property type="entry name" value="SusD_RagB"/>
    <property type="match status" value="1"/>
</dbReference>
<keyword evidence="4" id="KW-0472">Membrane</keyword>
<dbReference type="PROSITE" id="PS51257">
    <property type="entry name" value="PROKAR_LIPOPROTEIN"/>
    <property type="match status" value="1"/>
</dbReference>
<sequence>MKSILKYSAIGLLAISCYACSKLEETPYSSIYTENFYKTAEDAEAGLAAVYSKLADLYAGPSPLLVADFSADQIYPRPVVGRDTYTLFSFDPQYSAVVSFSRTNESPIDLWNNSYGGIENANWILQKVPNTVMSNNTRKNQILGEAYFLRAFFHWMLTKTFGDVVIRIKPSQTLTDAYMPKSPKADVYKQIFQDLDSAEALLPDYSAGLVKGRPCKQAVQALHAKAALYVENYAVAIQQAEKVINAGSGTGLMDQFQDVFDVTKEDAARKENLWAFEAESVANGRTSQIMSLYGPTGAAAPAYGKGSFGSAFVYPSFFKSFDPKDKRRALLDTNYVNKQGVIVPQAAITPITKEGVLMRKYADPNSIGNAHASNIPILRVADVYLIAAEAEARLNGPTSKAYTYINKVRLRAGLDGLSTGLGAAEFIAAVLQERSWELFGEGDRWYDLSRTDTYQQVVSKAVNDVFPTRAPQKRNKYFPIPQSEVNANDKLDQNPDWQ</sequence>
<evidence type="ECO:0000256" key="4">
    <source>
        <dbReference type="ARBA" id="ARBA00023136"/>
    </source>
</evidence>
<dbReference type="InterPro" id="IPR011990">
    <property type="entry name" value="TPR-like_helical_dom_sf"/>
</dbReference>
<feature type="domain" description="RagB/SusD" evidence="6">
    <location>
        <begin position="345"/>
        <end position="497"/>
    </location>
</feature>
<feature type="domain" description="SusD-like N-terminal" evidence="7">
    <location>
        <begin position="102"/>
        <end position="226"/>
    </location>
</feature>
<dbReference type="Proteomes" id="UP000184420">
    <property type="component" value="Unassembled WGS sequence"/>
</dbReference>
<dbReference type="STRING" id="1419482.SAMN05444266_110178"/>
<dbReference type="CDD" id="cd08977">
    <property type="entry name" value="SusD"/>
    <property type="match status" value="1"/>
</dbReference>
<comment type="subcellular location">
    <subcellularLocation>
        <location evidence="1">Cell outer membrane</location>
    </subcellularLocation>
</comment>
<dbReference type="RefSeq" id="WP_073086379.1">
    <property type="nucleotide sequence ID" value="NZ_FRBL01000010.1"/>
</dbReference>
<dbReference type="Gene3D" id="1.25.40.390">
    <property type="match status" value="1"/>
</dbReference>
<evidence type="ECO:0000259" key="6">
    <source>
        <dbReference type="Pfam" id="PF07980"/>
    </source>
</evidence>
<dbReference type="AlphaFoldDB" id="A0A1M7L718"/>
<keyword evidence="3" id="KW-0732">Signal</keyword>
<dbReference type="InterPro" id="IPR012944">
    <property type="entry name" value="SusD_RagB_dom"/>
</dbReference>
<accession>A0A1M7L718</accession>